<accession>A0A5B7GEE5</accession>
<sequence length="194" mass="21985">MIHGLKQDISQRGCPQRAHKEDVTRTEGLEKGLRQVTEVNKVDKRPQRSRTEKKGWQRFGTSTPGLPEIGDHCRVVGHHRQHRSREGLLKTQESPKDCRKLQMIYVDPLLLHSPDSGSQRISQKLSGRCLKLVDPIWQSEDLGSDSVENHTQKLLPLAGKQIGFGPVDLNPHPRTQKPKKDRKSANHPDSNARV</sequence>
<feature type="region of interest" description="Disordered" evidence="1">
    <location>
        <begin position="41"/>
        <end position="71"/>
    </location>
</feature>
<feature type="region of interest" description="Disordered" evidence="1">
    <location>
        <begin position="1"/>
        <end position="28"/>
    </location>
</feature>
<evidence type="ECO:0000313" key="3">
    <source>
        <dbReference type="Proteomes" id="UP000324222"/>
    </source>
</evidence>
<dbReference type="Proteomes" id="UP000324222">
    <property type="component" value="Unassembled WGS sequence"/>
</dbReference>
<dbReference type="AlphaFoldDB" id="A0A5B7GEE5"/>
<evidence type="ECO:0000256" key="1">
    <source>
        <dbReference type="SAM" id="MobiDB-lite"/>
    </source>
</evidence>
<dbReference type="EMBL" id="VSRR010014696">
    <property type="protein sequence ID" value="MPC57332.1"/>
    <property type="molecule type" value="Genomic_DNA"/>
</dbReference>
<protein>
    <submittedName>
        <fullName evidence="2">Uncharacterized protein</fullName>
    </submittedName>
</protein>
<evidence type="ECO:0000313" key="2">
    <source>
        <dbReference type="EMBL" id="MPC57332.1"/>
    </source>
</evidence>
<feature type="compositionally biased region" description="Basic and acidic residues" evidence="1">
    <location>
        <begin position="41"/>
        <end position="55"/>
    </location>
</feature>
<gene>
    <name evidence="2" type="ORF">E2C01_051310</name>
</gene>
<feature type="region of interest" description="Disordered" evidence="1">
    <location>
        <begin position="161"/>
        <end position="194"/>
    </location>
</feature>
<reference evidence="2 3" key="1">
    <citation type="submission" date="2019-05" db="EMBL/GenBank/DDBJ databases">
        <title>Another draft genome of Portunus trituberculatus and its Hox gene families provides insights of decapod evolution.</title>
        <authorList>
            <person name="Jeong J.-H."/>
            <person name="Song I."/>
            <person name="Kim S."/>
            <person name="Choi T."/>
            <person name="Kim D."/>
            <person name="Ryu S."/>
            <person name="Kim W."/>
        </authorList>
    </citation>
    <scope>NUCLEOTIDE SEQUENCE [LARGE SCALE GENOMIC DNA]</scope>
    <source>
        <tissue evidence="2">Muscle</tissue>
    </source>
</reference>
<feature type="compositionally biased region" description="Basic and acidic residues" evidence="1">
    <location>
        <begin position="183"/>
        <end position="194"/>
    </location>
</feature>
<comment type="caution">
    <text evidence="2">The sequence shown here is derived from an EMBL/GenBank/DDBJ whole genome shotgun (WGS) entry which is preliminary data.</text>
</comment>
<keyword evidence="3" id="KW-1185">Reference proteome</keyword>
<name>A0A5B7GEE5_PORTR</name>
<organism evidence="2 3">
    <name type="scientific">Portunus trituberculatus</name>
    <name type="common">Swimming crab</name>
    <name type="synonym">Neptunus trituberculatus</name>
    <dbReference type="NCBI Taxonomy" id="210409"/>
    <lineage>
        <taxon>Eukaryota</taxon>
        <taxon>Metazoa</taxon>
        <taxon>Ecdysozoa</taxon>
        <taxon>Arthropoda</taxon>
        <taxon>Crustacea</taxon>
        <taxon>Multicrustacea</taxon>
        <taxon>Malacostraca</taxon>
        <taxon>Eumalacostraca</taxon>
        <taxon>Eucarida</taxon>
        <taxon>Decapoda</taxon>
        <taxon>Pleocyemata</taxon>
        <taxon>Brachyura</taxon>
        <taxon>Eubrachyura</taxon>
        <taxon>Portunoidea</taxon>
        <taxon>Portunidae</taxon>
        <taxon>Portuninae</taxon>
        <taxon>Portunus</taxon>
    </lineage>
</organism>
<feature type="compositionally biased region" description="Basic and acidic residues" evidence="1">
    <location>
        <begin position="18"/>
        <end position="28"/>
    </location>
</feature>
<proteinExistence type="predicted"/>